<dbReference type="EC" id="2.3.1.-" evidence="8"/>
<evidence type="ECO:0000256" key="3">
    <source>
        <dbReference type="ARBA" id="ARBA00022679"/>
    </source>
</evidence>
<evidence type="ECO:0000256" key="7">
    <source>
        <dbReference type="ARBA" id="ARBA00048370"/>
    </source>
</evidence>
<dbReference type="Pfam" id="PF00198">
    <property type="entry name" value="2-oxoacid_dh"/>
    <property type="match status" value="1"/>
</dbReference>
<dbReference type="InterPro" id="IPR004167">
    <property type="entry name" value="PSBD"/>
</dbReference>
<dbReference type="CDD" id="cd06849">
    <property type="entry name" value="lipoyl_domain"/>
    <property type="match status" value="1"/>
</dbReference>
<dbReference type="InterPro" id="IPR001078">
    <property type="entry name" value="2-oxoacid_DH_actylTfrase"/>
</dbReference>
<dbReference type="EMBL" id="FMIK01000040">
    <property type="protein sequence ID" value="SCL99642.1"/>
    <property type="molecule type" value="Genomic_DNA"/>
</dbReference>
<evidence type="ECO:0000256" key="1">
    <source>
        <dbReference type="ARBA" id="ARBA00001938"/>
    </source>
</evidence>
<protein>
    <recommendedName>
        <fullName evidence="8">Dihydrolipoamide acetyltransferase component of pyruvate dehydrogenase complex</fullName>
        <ecNumber evidence="8">2.3.1.-</ecNumber>
    </recommendedName>
</protein>
<proteinExistence type="inferred from homology"/>
<dbReference type="FunFam" id="2.40.50.100:FF:000023">
    <property type="entry name" value="Dihydrolipoamide acetyltransferase component of pyruvate dehydrogenase complex"/>
    <property type="match status" value="1"/>
</dbReference>
<dbReference type="SUPFAM" id="SSF51230">
    <property type="entry name" value="Single hybrid motif"/>
    <property type="match status" value="1"/>
</dbReference>
<comment type="similarity">
    <text evidence="2 8">Belongs to the 2-oxoacid dehydrogenase family.</text>
</comment>
<evidence type="ECO:0000256" key="4">
    <source>
        <dbReference type="ARBA" id="ARBA00022737"/>
    </source>
</evidence>
<feature type="compositionally biased region" description="Basic and acidic residues" evidence="9">
    <location>
        <begin position="183"/>
        <end position="196"/>
    </location>
</feature>
<feature type="domain" description="Peripheral subunit-binding (PSBD)" evidence="11">
    <location>
        <begin position="120"/>
        <end position="157"/>
    </location>
</feature>
<dbReference type="FunFam" id="4.10.320.10:FF:000008">
    <property type="entry name" value="Dihydrolipoamide acetyltransferase component of pyruvate dehydrogenase complex"/>
    <property type="match status" value="1"/>
</dbReference>
<evidence type="ECO:0000256" key="9">
    <source>
        <dbReference type="SAM" id="MobiDB-lite"/>
    </source>
</evidence>
<dbReference type="PROSITE" id="PS50968">
    <property type="entry name" value="BIOTINYL_LIPOYL"/>
    <property type="match status" value="1"/>
</dbReference>
<dbReference type="PANTHER" id="PTHR43178">
    <property type="entry name" value="DIHYDROLIPOAMIDE ACETYLTRANSFERASE COMPONENT OF PYRUVATE DEHYDROGENASE COMPLEX"/>
    <property type="match status" value="1"/>
</dbReference>
<keyword evidence="3 8" id="KW-0808">Transferase</keyword>
<dbReference type="PROSITE" id="PS51826">
    <property type="entry name" value="PSBD"/>
    <property type="match status" value="1"/>
</dbReference>
<feature type="region of interest" description="Disordered" evidence="9">
    <location>
        <begin position="167"/>
        <end position="202"/>
    </location>
</feature>
<accession>A0AAX2CKD6</accession>
<dbReference type="InterPro" id="IPR050743">
    <property type="entry name" value="2-oxoacid_DH_E2_comp"/>
</dbReference>
<dbReference type="GO" id="GO:0004742">
    <property type="term" value="F:dihydrolipoyllysine-residue acetyltransferase activity"/>
    <property type="evidence" value="ECO:0007669"/>
    <property type="project" value="UniProtKB-EC"/>
</dbReference>
<evidence type="ECO:0000256" key="2">
    <source>
        <dbReference type="ARBA" id="ARBA00007317"/>
    </source>
</evidence>
<dbReference type="InterPro" id="IPR003016">
    <property type="entry name" value="2-oxoA_DH_lipoyl-BS"/>
</dbReference>
<dbReference type="SUPFAM" id="SSF47005">
    <property type="entry name" value="Peripheral subunit-binding domain of 2-oxo acid dehydrogenase complex"/>
    <property type="match status" value="1"/>
</dbReference>
<evidence type="ECO:0000256" key="6">
    <source>
        <dbReference type="ARBA" id="ARBA00023315"/>
    </source>
</evidence>
<evidence type="ECO:0000313" key="13">
    <source>
        <dbReference type="Proteomes" id="UP000242164"/>
    </source>
</evidence>
<dbReference type="InterPro" id="IPR023213">
    <property type="entry name" value="CAT-like_dom_sf"/>
</dbReference>
<comment type="caution">
    <text evidence="12">The sequence shown here is derived from an EMBL/GenBank/DDBJ whole genome shotgun (WGS) entry which is preliminary data.</text>
</comment>
<comment type="cofactor">
    <cofactor evidence="1 8">
        <name>(R)-lipoate</name>
        <dbReference type="ChEBI" id="CHEBI:83088"/>
    </cofactor>
</comment>
<dbReference type="FunFam" id="3.30.559.10:FF:000007">
    <property type="entry name" value="Dihydrolipoamide acetyltransferase component of pyruvate dehydrogenase complex"/>
    <property type="match status" value="1"/>
</dbReference>
<dbReference type="SUPFAM" id="SSF52777">
    <property type="entry name" value="CoA-dependent acyltransferases"/>
    <property type="match status" value="1"/>
</dbReference>
<dbReference type="AlphaFoldDB" id="A0AAX2CKD6"/>
<gene>
    <name evidence="12" type="ORF">BCB44BAC_03205</name>
</gene>
<keyword evidence="4" id="KW-0677">Repeat</keyword>
<comment type="catalytic activity">
    <reaction evidence="7">
        <text>N(6)-[(R)-dihydrolipoyl]-L-lysyl-[protein] + acetyl-CoA = N(6)-[(R)-S(8)-acetyldihydrolipoyl]-L-lysyl-[protein] + CoA</text>
        <dbReference type="Rhea" id="RHEA:17017"/>
        <dbReference type="Rhea" id="RHEA-COMP:10475"/>
        <dbReference type="Rhea" id="RHEA-COMP:10478"/>
        <dbReference type="ChEBI" id="CHEBI:57287"/>
        <dbReference type="ChEBI" id="CHEBI:57288"/>
        <dbReference type="ChEBI" id="CHEBI:83100"/>
        <dbReference type="ChEBI" id="CHEBI:83111"/>
        <dbReference type="EC" id="2.3.1.12"/>
    </reaction>
</comment>
<dbReference type="Pfam" id="PF02817">
    <property type="entry name" value="E3_binding"/>
    <property type="match status" value="1"/>
</dbReference>
<feature type="domain" description="Lipoyl-binding" evidence="10">
    <location>
        <begin position="3"/>
        <end position="78"/>
    </location>
</feature>
<dbReference type="GO" id="GO:0031405">
    <property type="term" value="F:lipoic acid binding"/>
    <property type="evidence" value="ECO:0007669"/>
    <property type="project" value="TreeGrafter"/>
</dbReference>
<dbReference type="PROSITE" id="PS00189">
    <property type="entry name" value="LIPOYL"/>
    <property type="match status" value="1"/>
</dbReference>
<keyword evidence="5 8" id="KW-0450">Lipoyl</keyword>
<sequence length="438" mass="47554">MAVENITMPQLGESVTEGTISKWLVNVGDHVNKYDPIAEVMTDKVNAEVPSSFTGVVKELVAAEGDTLAVGEVVCVIQVEGADEVAATAVEEKTKEEAKAEVVSAEKVAKTKQPTDGKPRYSPAVLKLAGEHNIDLNVVEGTGANGRITRKDILKLVESGNIPQADAKKEEVAVSTPTPQEAPKAEEKAPLQKTEAKPVSVPTVPGDIEIPVTGVRKAIAANMLRSKHEAPHAWMMIEVDVTDLVSYRNAIKNEFKKREGFNLTFFAFFVKAVAQALKEYPQINSMWAGDKIVQKKDINLSIAVATEEELFVPVIKHADEKTIKGIAREITELATKVRTKSLKPDEMQGGTFTINNTGSFGSVQSMGIINHPQAAILQVESIVKRPVIMDNGMFGARDMVNLCLSLDHRVLDGLICGKFLGRVKEILENMSAENTSVY</sequence>
<dbReference type="Gene3D" id="3.30.559.10">
    <property type="entry name" value="Chloramphenicol acetyltransferase-like domain"/>
    <property type="match status" value="1"/>
</dbReference>
<dbReference type="InterPro" id="IPR011053">
    <property type="entry name" value="Single_hybrid_motif"/>
</dbReference>
<evidence type="ECO:0000256" key="8">
    <source>
        <dbReference type="RuleBase" id="RU003423"/>
    </source>
</evidence>
<organism evidence="12 13">
    <name type="scientific">Bacillus cytotoxicus</name>
    <dbReference type="NCBI Taxonomy" id="580165"/>
    <lineage>
        <taxon>Bacteria</taxon>
        <taxon>Bacillati</taxon>
        <taxon>Bacillota</taxon>
        <taxon>Bacilli</taxon>
        <taxon>Bacillales</taxon>
        <taxon>Bacillaceae</taxon>
        <taxon>Bacillus</taxon>
        <taxon>Bacillus cereus group</taxon>
    </lineage>
</organism>
<dbReference type="InterPro" id="IPR036625">
    <property type="entry name" value="E3-bd_dom_sf"/>
</dbReference>
<reference evidence="12 13" key="1">
    <citation type="submission" date="2016-08" db="EMBL/GenBank/DDBJ databases">
        <authorList>
            <person name="Loux V."/>
            <person name="Rue O."/>
        </authorList>
    </citation>
    <scope>NUCLEOTIDE SEQUENCE [LARGE SCALE GENOMIC DNA]</scope>
    <source>
        <strain evidence="12 13">AFSSA_08CEB44bac</strain>
    </source>
</reference>
<dbReference type="GO" id="GO:0005737">
    <property type="term" value="C:cytoplasm"/>
    <property type="evidence" value="ECO:0007669"/>
    <property type="project" value="TreeGrafter"/>
</dbReference>
<name>A0AAX2CKD6_9BACI</name>
<evidence type="ECO:0000259" key="11">
    <source>
        <dbReference type="PROSITE" id="PS51826"/>
    </source>
</evidence>
<keyword evidence="6 8" id="KW-0012">Acyltransferase</keyword>
<evidence type="ECO:0000256" key="5">
    <source>
        <dbReference type="ARBA" id="ARBA00022823"/>
    </source>
</evidence>
<dbReference type="Gene3D" id="2.40.50.100">
    <property type="match status" value="1"/>
</dbReference>
<dbReference type="InterPro" id="IPR000089">
    <property type="entry name" value="Biotin_lipoyl"/>
</dbReference>
<dbReference type="PANTHER" id="PTHR43178:SF5">
    <property type="entry name" value="LIPOAMIDE ACYLTRANSFERASE COMPONENT OF BRANCHED-CHAIN ALPHA-KETO ACID DEHYDROGENASE COMPLEX, MITOCHONDRIAL"/>
    <property type="match status" value="1"/>
</dbReference>
<evidence type="ECO:0000259" key="10">
    <source>
        <dbReference type="PROSITE" id="PS50968"/>
    </source>
</evidence>
<evidence type="ECO:0000313" key="12">
    <source>
        <dbReference type="EMBL" id="SCL99642.1"/>
    </source>
</evidence>
<dbReference type="Proteomes" id="UP000242164">
    <property type="component" value="Unassembled WGS sequence"/>
</dbReference>
<dbReference type="Pfam" id="PF00364">
    <property type="entry name" value="Biotin_lipoyl"/>
    <property type="match status" value="1"/>
</dbReference>
<dbReference type="Gene3D" id="4.10.320.10">
    <property type="entry name" value="E3-binding domain"/>
    <property type="match status" value="1"/>
</dbReference>
<dbReference type="RefSeq" id="WP_087099090.1">
    <property type="nucleotide sequence ID" value="NZ_CP066179.1"/>
</dbReference>